<organism evidence="2 3">
    <name type="scientific">Arcobacter venerupis</name>
    <dbReference type="NCBI Taxonomy" id="1054033"/>
    <lineage>
        <taxon>Bacteria</taxon>
        <taxon>Pseudomonadati</taxon>
        <taxon>Campylobacterota</taxon>
        <taxon>Epsilonproteobacteria</taxon>
        <taxon>Campylobacterales</taxon>
        <taxon>Arcobacteraceae</taxon>
        <taxon>Arcobacter</taxon>
    </lineage>
</organism>
<proteinExistence type="predicted"/>
<reference evidence="2 3" key="1">
    <citation type="submission" date="2020-05" db="EMBL/GenBank/DDBJ databases">
        <title>Complete genome sequencing of Campylobacter and Arcobacter type strains.</title>
        <authorList>
            <person name="Miller W.G."/>
            <person name="Yee E."/>
        </authorList>
    </citation>
    <scope>NUCLEOTIDE SEQUENCE [LARGE SCALE GENOMIC DNA]</scope>
    <source>
        <strain evidence="2 3">LMG 26156</strain>
    </source>
</reference>
<evidence type="ECO:0000313" key="2">
    <source>
        <dbReference type="EMBL" id="QKF68406.1"/>
    </source>
</evidence>
<keyword evidence="3" id="KW-1185">Reference proteome</keyword>
<dbReference type="CDD" id="cd06433">
    <property type="entry name" value="GT_2_WfgS_like"/>
    <property type="match status" value="1"/>
</dbReference>
<dbReference type="InterPro" id="IPR001173">
    <property type="entry name" value="Glyco_trans_2-like"/>
</dbReference>
<evidence type="ECO:0000259" key="1">
    <source>
        <dbReference type="Pfam" id="PF00535"/>
    </source>
</evidence>
<dbReference type="Gene3D" id="3.90.550.10">
    <property type="entry name" value="Spore Coat Polysaccharide Biosynthesis Protein SpsA, Chain A"/>
    <property type="match status" value="1"/>
</dbReference>
<dbReference type="EMBL" id="CP053840">
    <property type="protein sequence ID" value="QKF68406.1"/>
    <property type="molecule type" value="Genomic_DNA"/>
</dbReference>
<evidence type="ECO:0000313" key="3">
    <source>
        <dbReference type="Proteomes" id="UP000503482"/>
    </source>
</evidence>
<gene>
    <name evidence="2" type="ORF">AVENP_2931</name>
</gene>
<dbReference type="PANTHER" id="PTHR22916">
    <property type="entry name" value="GLYCOSYLTRANSFERASE"/>
    <property type="match status" value="1"/>
</dbReference>
<dbReference type="Proteomes" id="UP000503482">
    <property type="component" value="Chromosome"/>
</dbReference>
<dbReference type="PANTHER" id="PTHR22916:SF67">
    <property type="entry name" value="COLANIC ACID BIOSYNTHESIS GLYCOSYL TRANSFERASE WCAE-RELATED"/>
    <property type="match status" value="1"/>
</dbReference>
<dbReference type="InterPro" id="IPR029044">
    <property type="entry name" value="Nucleotide-diphossugar_trans"/>
</dbReference>
<dbReference type="KEGG" id="avp:AVENP_2931"/>
<name>A0AAE7BCA0_9BACT</name>
<feature type="domain" description="Glycosyltransferase 2-like" evidence="1">
    <location>
        <begin position="14"/>
        <end position="152"/>
    </location>
</feature>
<accession>A0AAE7BCA0</accession>
<dbReference type="GO" id="GO:0016758">
    <property type="term" value="F:hexosyltransferase activity"/>
    <property type="evidence" value="ECO:0007669"/>
    <property type="project" value="UniProtKB-ARBA"/>
</dbReference>
<dbReference type="Pfam" id="PF00535">
    <property type="entry name" value="Glycos_transf_2"/>
    <property type="match status" value="1"/>
</dbReference>
<sequence>MSGIKMNTNKTKVTIVTVTYNAQEYLEQTIKSIIEQDYPNIEYIIIDGASTDKTVDIIKKYEKYITYWISEPDTGIYDAMNKGINVATGEWINFMNAGDSFCENNTILNVIKSLKNDTDLISGDIYYIENDEKTYHKQQLINYPMQNMFCYHQTLFTKTSIMKQIKFSTEFRIAGDYDFVLKCYIKNYKFQYLNFAIANFISGGLAESQNIIARIEDIFIQSKYTQDSSDIFNSYSFTRLNSYNKTNNSLFTRLLNNLYLQCQEYDLDKKKFVLYGYGNIGEIIYNKYENNITHIIDQNHENIIHDKLYGTNLLSSLNFEYILISVLGKEKEIKKYLIKTFNIPESKILTFKI</sequence>
<dbReference type="SUPFAM" id="SSF53448">
    <property type="entry name" value="Nucleotide-diphospho-sugar transferases"/>
    <property type="match status" value="1"/>
</dbReference>
<dbReference type="AlphaFoldDB" id="A0AAE7BCA0"/>
<protein>
    <submittedName>
        <fullName evidence="2">Glycosyltransferase, family 2</fullName>
    </submittedName>
</protein>